<dbReference type="OrthoDB" id="1430580at2"/>
<dbReference type="PANTHER" id="PTHR43239:SF1">
    <property type="entry name" value="UPF0734 PROTEIN DDB_G0273871_DDB_G0273177"/>
    <property type="match status" value="1"/>
</dbReference>
<dbReference type="InterPro" id="IPR011008">
    <property type="entry name" value="Dimeric_a/b-barrel"/>
</dbReference>
<evidence type="ECO:0000313" key="2">
    <source>
        <dbReference type="Proteomes" id="UP000292855"/>
    </source>
</evidence>
<dbReference type="SUPFAM" id="SSF54909">
    <property type="entry name" value="Dimeric alpha+beta barrel"/>
    <property type="match status" value="1"/>
</dbReference>
<comment type="caution">
    <text evidence="1">The sequence shown here is derived from an EMBL/GenBank/DDBJ whole genome shotgun (WGS) entry which is preliminary data.</text>
</comment>
<dbReference type="Proteomes" id="UP000292855">
    <property type="component" value="Unassembled WGS sequence"/>
</dbReference>
<gene>
    <name evidence="1" type="ORF">EWE74_11810</name>
</gene>
<dbReference type="InterPro" id="IPR008000">
    <property type="entry name" value="Rham/fucose_mutarotase"/>
</dbReference>
<dbReference type="RefSeq" id="WP_130141739.1">
    <property type="nucleotide sequence ID" value="NZ_SGIT01000002.1"/>
</dbReference>
<dbReference type="EMBL" id="SGIT01000002">
    <property type="protein sequence ID" value="RZF59822.1"/>
    <property type="molecule type" value="Genomic_DNA"/>
</dbReference>
<dbReference type="GO" id="GO:0016857">
    <property type="term" value="F:racemase and epimerase activity, acting on carbohydrates and derivatives"/>
    <property type="evidence" value="ECO:0007669"/>
    <property type="project" value="InterPro"/>
</dbReference>
<accession>A0A4Q6XQV4</accession>
<dbReference type="AlphaFoldDB" id="A0A4Q6XQV4"/>
<proteinExistence type="predicted"/>
<dbReference type="InterPro" id="IPR052996">
    <property type="entry name" value="Carb_Metab_Mutarotase"/>
</dbReference>
<dbReference type="Gene3D" id="3.30.70.100">
    <property type="match status" value="1"/>
</dbReference>
<organism evidence="1 2">
    <name type="scientific">Sphingobacterium corticibacterium</name>
    <dbReference type="NCBI Taxonomy" id="2484746"/>
    <lineage>
        <taxon>Bacteria</taxon>
        <taxon>Pseudomonadati</taxon>
        <taxon>Bacteroidota</taxon>
        <taxon>Sphingobacteriia</taxon>
        <taxon>Sphingobacteriales</taxon>
        <taxon>Sphingobacteriaceae</taxon>
        <taxon>Sphingobacterium</taxon>
    </lineage>
</organism>
<keyword evidence="2" id="KW-1185">Reference proteome</keyword>
<dbReference type="PANTHER" id="PTHR43239">
    <property type="entry name" value="UPF0734 PROTEIN DDB_G0273871/DDB_G0273177"/>
    <property type="match status" value="1"/>
</dbReference>
<dbReference type="Pfam" id="PF05336">
    <property type="entry name" value="rhaM"/>
    <property type="match status" value="1"/>
</dbReference>
<sequence length="134" mass="15816">MEVIKTKVGYTQKKHNQSVKRYCQTLDLIDDSQMVQAYVDAHTETNHWKEIRTGLRDVGILEMEIYMLGNKLFMVIETGLDFDWDAAFSKLDTLPRQAEWENKMSFFQRSNGKTSSEKWQLMERIFCLYDSDGE</sequence>
<reference evidence="1 2" key="1">
    <citation type="submission" date="2019-02" db="EMBL/GenBank/DDBJ databases">
        <authorList>
            <person name="Li Y."/>
        </authorList>
    </citation>
    <scope>NUCLEOTIDE SEQUENCE [LARGE SCALE GENOMIC DNA]</scope>
    <source>
        <strain evidence="1 2">30C10-4-7</strain>
    </source>
</reference>
<evidence type="ECO:0000313" key="1">
    <source>
        <dbReference type="EMBL" id="RZF59822.1"/>
    </source>
</evidence>
<protein>
    <submittedName>
        <fullName evidence="1">L-rhamnose mutarotase</fullName>
    </submittedName>
</protein>
<name>A0A4Q6XQV4_9SPHI</name>